<evidence type="ECO:0008006" key="2">
    <source>
        <dbReference type="Google" id="ProtNLM"/>
    </source>
</evidence>
<reference evidence="1" key="1">
    <citation type="submission" date="2018-06" db="EMBL/GenBank/DDBJ databases">
        <authorList>
            <person name="Zhirakovskaya E."/>
        </authorList>
    </citation>
    <scope>NUCLEOTIDE SEQUENCE</scope>
</reference>
<dbReference type="AlphaFoldDB" id="A0A3B0TEH2"/>
<proteinExistence type="predicted"/>
<dbReference type="EMBL" id="UOEN01000347">
    <property type="protein sequence ID" value="VAW16925.1"/>
    <property type="molecule type" value="Genomic_DNA"/>
</dbReference>
<organism evidence="1">
    <name type="scientific">hydrothermal vent metagenome</name>
    <dbReference type="NCBI Taxonomy" id="652676"/>
    <lineage>
        <taxon>unclassified sequences</taxon>
        <taxon>metagenomes</taxon>
        <taxon>ecological metagenomes</taxon>
    </lineage>
</organism>
<sequence length="74" mass="8255">MASSTLPWEKLWLQVWKLIPNPTTNGRIILALDDSINPKTGKKIFGCAHFHNHASQGNQSPYPWSQCIVAIGLL</sequence>
<accession>A0A3B0TEH2</accession>
<name>A0A3B0TEH2_9ZZZZ</name>
<protein>
    <recommendedName>
        <fullName evidence="2">Transposase IS701-like DDE domain-containing protein</fullName>
    </recommendedName>
</protein>
<gene>
    <name evidence="1" type="ORF">MNBD_BACTEROID05-564</name>
</gene>
<feature type="non-terminal residue" evidence="1">
    <location>
        <position position="74"/>
    </location>
</feature>
<evidence type="ECO:0000313" key="1">
    <source>
        <dbReference type="EMBL" id="VAW16925.1"/>
    </source>
</evidence>